<dbReference type="Proteomes" id="UP000600026">
    <property type="component" value="Unassembled WGS sequence"/>
</dbReference>
<gene>
    <name evidence="2" type="ORF">Sxan_05220</name>
</gene>
<name>A0A919GRT2_9ACTN</name>
<dbReference type="InterPro" id="IPR001466">
    <property type="entry name" value="Beta-lactam-related"/>
</dbReference>
<dbReference type="AlphaFoldDB" id="A0A919GRT2"/>
<dbReference type="Pfam" id="PF00144">
    <property type="entry name" value="Beta-lactamase"/>
    <property type="match status" value="1"/>
</dbReference>
<dbReference type="InterPro" id="IPR052907">
    <property type="entry name" value="Beta-lactamase/esterase"/>
</dbReference>
<dbReference type="InterPro" id="IPR012338">
    <property type="entry name" value="Beta-lactam/transpept-like"/>
</dbReference>
<reference evidence="2" key="1">
    <citation type="submission" date="2020-09" db="EMBL/GenBank/DDBJ databases">
        <title>Whole genome shotgun sequence of Streptomyces xanthophaeus NBRC 12829.</title>
        <authorList>
            <person name="Komaki H."/>
            <person name="Tamura T."/>
        </authorList>
    </citation>
    <scope>NUCLEOTIDE SEQUENCE</scope>
    <source>
        <strain evidence="2">NBRC 12829</strain>
    </source>
</reference>
<protein>
    <submittedName>
        <fullName evidence="2">Esterase/lipase LipP</fullName>
    </submittedName>
</protein>
<organism evidence="2 3">
    <name type="scientific">Streptomyces xanthophaeus</name>
    <dbReference type="NCBI Taxonomy" id="67385"/>
    <lineage>
        <taxon>Bacteria</taxon>
        <taxon>Bacillati</taxon>
        <taxon>Actinomycetota</taxon>
        <taxon>Actinomycetes</taxon>
        <taxon>Kitasatosporales</taxon>
        <taxon>Streptomycetaceae</taxon>
        <taxon>Streptomyces</taxon>
    </lineage>
</organism>
<feature type="domain" description="Beta-lactamase-related" evidence="1">
    <location>
        <begin position="21"/>
        <end position="356"/>
    </location>
</feature>
<proteinExistence type="predicted"/>
<dbReference type="Gene3D" id="3.40.710.10">
    <property type="entry name" value="DD-peptidase/beta-lactamase superfamily"/>
    <property type="match status" value="1"/>
</dbReference>
<dbReference type="EMBL" id="BNEE01000003">
    <property type="protein sequence ID" value="GHI83158.1"/>
    <property type="molecule type" value="Genomic_DNA"/>
</dbReference>
<dbReference type="RefSeq" id="WP_063768446.1">
    <property type="nucleotide sequence ID" value="NZ_BNEE01000003.1"/>
</dbReference>
<evidence type="ECO:0000313" key="2">
    <source>
        <dbReference type="EMBL" id="GHI83158.1"/>
    </source>
</evidence>
<comment type="caution">
    <text evidence="2">The sequence shown here is derived from an EMBL/GenBank/DDBJ whole genome shotgun (WGS) entry which is preliminary data.</text>
</comment>
<sequence>MPTAVRIEHCSRGWEPVVASFRELLDTQREPGGSLAIWRHGTPVVVVHGGSTDVARKAAWSEDTLVQVFSTGKPLVALAALRAVADGYVGLDEPVTAPWGAYRDAPGNPTTLRMILSHCSGKHVFSPAAAGLDPRDHEALVRDLEAMEPLTVPGRFIAEHASTYGHLVDGVLTAAGAPSVRESTEDLSRMLGVRLRFGVDPHELPLVAELEPMGTEWTDPYLGHELGRASMLRPGGLLDTGTLHSPSWQVAPFGAVGLFTDAASLARLYDDLARPDGHVAGLLGRELWSELFDTAAAGTDGFLRDHVRWSLGFQLEENGEIGMGGLGGSSAWHSPVHGYSLAYVTRGLHTHDRVSHVADAVEALLLAESGDPAVQVDGER</sequence>
<dbReference type="SUPFAM" id="SSF56601">
    <property type="entry name" value="beta-lactamase/transpeptidase-like"/>
    <property type="match status" value="1"/>
</dbReference>
<evidence type="ECO:0000259" key="1">
    <source>
        <dbReference type="Pfam" id="PF00144"/>
    </source>
</evidence>
<dbReference type="PANTHER" id="PTHR43319">
    <property type="entry name" value="BETA-LACTAMASE-RELATED"/>
    <property type="match status" value="1"/>
</dbReference>
<dbReference type="PANTHER" id="PTHR43319:SF3">
    <property type="entry name" value="BETA-LACTAMASE-RELATED DOMAIN-CONTAINING PROTEIN"/>
    <property type="match status" value="1"/>
</dbReference>
<evidence type="ECO:0000313" key="3">
    <source>
        <dbReference type="Proteomes" id="UP000600026"/>
    </source>
</evidence>
<dbReference type="OrthoDB" id="9809635at2"/>
<accession>A0A919GRT2</accession>
<keyword evidence="3" id="KW-1185">Reference proteome</keyword>